<dbReference type="AlphaFoldDB" id="A0A396JBQ9"/>
<gene>
    <name evidence="1" type="ORF">MtrunA17_Chr2g0313501</name>
</gene>
<name>A0A396JBQ9_MEDTR</name>
<comment type="caution">
    <text evidence="1">The sequence shown here is derived from an EMBL/GenBank/DDBJ whole genome shotgun (WGS) entry which is preliminary data.</text>
</comment>
<dbReference type="EMBL" id="PSQE01000002">
    <property type="protein sequence ID" value="RHN74732.1"/>
    <property type="molecule type" value="Genomic_DNA"/>
</dbReference>
<sequence>MHISKPALMCTALQYSTNTLAAAPELLLNYRVRRRTRPHRSFVMVGPMFTGRNLSQAQLMDLYD</sequence>
<protein>
    <submittedName>
        <fullName evidence="1">Uncharacterized protein</fullName>
    </submittedName>
</protein>
<dbReference type="Gramene" id="rna10840">
    <property type="protein sequence ID" value="RHN74732.1"/>
    <property type="gene ID" value="gene10840"/>
</dbReference>
<evidence type="ECO:0000313" key="1">
    <source>
        <dbReference type="EMBL" id="RHN74732.1"/>
    </source>
</evidence>
<proteinExistence type="predicted"/>
<organism evidence="1">
    <name type="scientific">Medicago truncatula</name>
    <name type="common">Barrel medic</name>
    <name type="synonym">Medicago tribuloides</name>
    <dbReference type="NCBI Taxonomy" id="3880"/>
    <lineage>
        <taxon>Eukaryota</taxon>
        <taxon>Viridiplantae</taxon>
        <taxon>Streptophyta</taxon>
        <taxon>Embryophyta</taxon>
        <taxon>Tracheophyta</taxon>
        <taxon>Spermatophyta</taxon>
        <taxon>Magnoliopsida</taxon>
        <taxon>eudicotyledons</taxon>
        <taxon>Gunneridae</taxon>
        <taxon>Pentapetalae</taxon>
        <taxon>rosids</taxon>
        <taxon>fabids</taxon>
        <taxon>Fabales</taxon>
        <taxon>Fabaceae</taxon>
        <taxon>Papilionoideae</taxon>
        <taxon>50 kb inversion clade</taxon>
        <taxon>NPAAA clade</taxon>
        <taxon>Hologalegina</taxon>
        <taxon>IRL clade</taxon>
        <taxon>Trifolieae</taxon>
        <taxon>Medicago</taxon>
    </lineage>
</organism>
<reference evidence="1" key="1">
    <citation type="journal article" date="2018" name="Nat. Plants">
        <title>Whole-genome landscape of Medicago truncatula symbiotic genes.</title>
        <authorList>
            <person name="Pecrix Y."/>
            <person name="Gamas P."/>
            <person name="Carrere S."/>
        </authorList>
    </citation>
    <scope>NUCLEOTIDE SEQUENCE</scope>
    <source>
        <tissue evidence="1">Leaves</tissue>
    </source>
</reference>
<dbReference type="Proteomes" id="UP000265566">
    <property type="component" value="Chromosome 2"/>
</dbReference>
<accession>A0A396JBQ9</accession>